<keyword evidence="5" id="KW-1185">Reference proteome</keyword>
<dbReference type="Pfam" id="PF13649">
    <property type="entry name" value="Methyltransf_25"/>
    <property type="match status" value="1"/>
</dbReference>
<gene>
    <name evidence="4" type="ORF">Pflav_017900</name>
</gene>
<dbReference type="Gene3D" id="3.40.50.150">
    <property type="entry name" value="Vaccinia Virus protein VP39"/>
    <property type="match status" value="1"/>
</dbReference>
<reference evidence="4 5" key="2">
    <citation type="submission" date="2020-03" db="EMBL/GenBank/DDBJ databases">
        <authorList>
            <person name="Ichikawa N."/>
            <person name="Kimura A."/>
            <person name="Kitahashi Y."/>
            <person name="Uohara A."/>
        </authorList>
    </citation>
    <scope>NUCLEOTIDE SEQUENCE [LARGE SCALE GENOMIC DNA]</scope>
    <source>
        <strain evidence="4 5">NBRC 107702</strain>
    </source>
</reference>
<proteinExistence type="predicted"/>
<dbReference type="KEGG" id="pfla:Pflav_017900"/>
<sequence>MTMAGILFRTAGRLLKWPLTVLIRPYPRLNARVWDLQYALGLWSYLDQPGSGSPLDLIQKYAPQARILDLGCGTTVNLPLVPGSYRHYHGVDISRTAIRRARSLRRADASFEVADVLSYQPAGQYDVILLREILYYFPLDDAMALLHRLAPALTPHGAIIVGVYDTGTPEGAALLDRVRDCGLAVAEELAEPSEGGLLPVTIVLRTATGAGVARLRASTTTADERRATERGGHSAADQR</sequence>
<dbReference type="GO" id="GO:0016740">
    <property type="term" value="F:transferase activity"/>
    <property type="evidence" value="ECO:0007669"/>
    <property type="project" value="UniProtKB-KW"/>
</dbReference>
<dbReference type="Proteomes" id="UP000502508">
    <property type="component" value="Chromosome"/>
</dbReference>
<feature type="compositionally biased region" description="Basic and acidic residues" evidence="2">
    <location>
        <begin position="222"/>
        <end position="239"/>
    </location>
</feature>
<organism evidence="4 5">
    <name type="scientific">Phytohabitans flavus</name>
    <dbReference type="NCBI Taxonomy" id="1076124"/>
    <lineage>
        <taxon>Bacteria</taxon>
        <taxon>Bacillati</taxon>
        <taxon>Actinomycetota</taxon>
        <taxon>Actinomycetes</taxon>
        <taxon>Micromonosporales</taxon>
        <taxon>Micromonosporaceae</taxon>
    </lineage>
</organism>
<dbReference type="SUPFAM" id="SSF53335">
    <property type="entry name" value="S-adenosyl-L-methionine-dependent methyltransferases"/>
    <property type="match status" value="1"/>
</dbReference>
<accession>A0A6F8XNI8</accession>
<dbReference type="InterPro" id="IPR029063">
    <property type="entry name" value="SAM-dependent_MTases_sf"/>
</dbReference>
<dbReference type="InterPro" id="IPR041698">
    <property type="entry name" value="Methyltransf_25"/>
</dbReference>
<dbReference type="AlphaFoldDB" id="A0A6F8XNI8"/>
<feature type="region of interest" description="Disordered" evidence="2">
    <location>
        <begin position="215"/>
        <end position="239"/>
    </location>
</feature>
<protein>
    <recommendedName>
        <fullName evidence="3">Methyltransferase domain-containing protein</fullName>
    </recommendedName>
</protein>
<evidence type="ECO:0000256" key="1">
    <source>
        <dbReference type="ARBA" id="ARBA00022679"/>
    </source>
</evidence>
<name>A0A6F8XNI8_9ACTN</name>
<keyword evidence="1" id="KW-0808">Transferase</keyword>
<dbReference type="PANTHER" id="PTHR43861">
    <property type="entry name" value="TRANS-ACONITATE 2-METHYLTRANSFERASE-RELATED"/>
    <property type="match status" value="1"/>
</dbReference>
<evidence type="ECO:0000313" key="4">
    <source>
        <dbReference type="EMBL" id="BCB75380.1"/>
    </source>
</evidence>
<evidence type="ECO:0000259" key="3">
    <source>
        <dbReference type="Pfam" id="PF13649"/>
    </source>
</evidence>
<reference evidence="4 5" key="1">
    <citation type="submission" date="2020-03" db="EMBL/GenBank/DDBJ databases">
        <title>Whole genome shotgun sequence of Phytohabitans flavus NBRC 107702.</title>
        <authorList>
            <person name="Komaki H."/>
            <person name="Tamura T."/>
        </authorList>
    </citation>
    <scope>NUCLEOTIDE SEQUENCE [LARGE SCALE GENOMIC DNA]</scope>
    <source>
        <strain evidence="4 5">NBRC 107702</strain>
    </source>
</reference>
<evidence type="ECO:0000313" key="5">
    <source>
        <dbReference type="Proteomes" id="UP000502508"/>
    </source>
</evidence>
<feature type="domain" description="Methyltransferase" evidence="3">
    <location>
        <begin position="67"/>
        <end position="157"/>
    </location>
</feature>
<dbReference type="CDD" id="cd02440">
    <property type="entry name" value="AdoMet_MTases"/>
    <property type="match status" value="1"/>
</dbReference>
<evidence type="ECO:0000256" key="2">
    <source>
        <dbReference type="SAM" id="MobiDB-lite"/>
    </source>
</evidence>
<dbReference type="EMBL" id="AP022870">
    <property type="protein sequence ID" value="BCB75380.1"/>
    <property type="molecule type" value="Genomic_DNA"/>
</dbReference>